<evidence type="ECO:0000256" key="2">
    <source>
        <dbReference type="SAM" id="Phobius"/>
    </source>
</evidence>
<protein>
    <submittedName>
        <fullName evidence="3">RsiW-degrading membrane proteinase PrsW (M82 family)</fullName>
    </submittedName>
</protein>
<dbReference type="RefSeq" id="WP_260176341.1">
    <property type="nucleotide sequence ID" value="NZ_JACHVX010000003.1"/>
</dbReference>
<keyword evidence="2" id="KW-0812">Transmembrane</keyword>
<proteinExistence type="predicted"/>
<feature type="region of interest" description="Disordered" evidence="1">
    <location>
        <begin position="147"/>
        <end position="185"/>
    </location>
</feature>
<keyword evidence="2" id="KW-0472">Membrane</keyword>
<sequence>MGLVVLVLVMLAVVESARDSVRVYVGSVVLLVVWFVLARTKTLSWATTARLFGVAVLWSAFLGWFTLQVAAALDLWPSSDGSGVALAGFLEETGKLVPLLVLALLAPGRVRRFSATDWSLVGFASGIAFNAYEDAVRQVASRGTLWLSGTRPSPTRSTRGRRPGSSPWTASRSRTGTTSGPSRPR</sequence>
<dbReference type="AlphaFoldDB" id="A0A7W4YBI9"/>
<organism evidence="3 4">
    <name type="scientific">Cellulomonas cellasea</name>
    <dbReference type="NCBI Taxonomy" id="43670"/>
    <lineage>
        <taxon>Bacteria</taxon>
        <taxon>Bacillati</taxon>
        <taxon>Actinomycetota</taxon>
        <taxon>Actinomycetes</taxon>
        <taxon>Micrococcales</taxon>
        <taxon>Cellulomonadaceae</taxon>
        <taxon>Cellulomonas</taxon>
    </lineage>
</organism>
<accession>A0A7W4YBI9</accession>
<dbReference type="EMBL" id="JACHVX010000003">
    <property type="protein sequence ID" value="MBB2923738.1"/>
    <property type="molecule type" value="Genomic_DNA"/>
</dbReference>
<name>A0A7W4YBI9_9CELL</name>
<feature type="transmembrane region" description="Helical" evidence="2">
    <location>
        <begin position="26"/>
        <end position="44"/>
    </location>
</feature>
<reference evidence="3 4" key="1">
    <citation type="submission" date="2020-08" db="EMBL/GenBank/DDBJ databases">
        <title>The Agave Microbiome: Exploring the role of microbial communities in plant adaptations to desert environments.</title>
        <authorList>
            <person name="Partida-Martinez L.P."/>
        </authorList>
    </citation>
    <scope>NUCLEOTIDE SEQUENCE [LARGE SCALE GENOMIC DNA]</scope>
    <source>
        <strain evidence="3 4">RAS26</strain>
    </source>
</reference>
<evidence type="ECO:0000313" key="4">
    <source>
        <dbReference type="Proteomes" id="UP000518206"/>
    </source>
</evidence>
<feature type="transmembrane region" description="Helical" evidence="2">
    <location>
        <begin position="85"/>
        <end position="106"/>
    </location>
</feature>
<feature type="compositionally biased region" description="Low complexity" evidence="1">
    <location>
        <begin position="148"/>
        <end position="185"/>
    </location>
</feature>
<gene>
    <name evidence="3" type="ORF">FHR80_002663</name>
</gene>
<feature type="transmembrane region" description="Helical" evidence="2">
    <location>
        <begin position="51"/>
        <end position="73"/>
    </location>
</feature>
<dbReference type="Proteomes" id="UP000518206">
    <property type="component" value="Unassembled WGS sequence"/>
</dbReference>
<reference evidence="3 4" key="2">
    <citation type="submission" date="2020-08" db="EMBL/GenBank/DDBJ databases">
        <authorList>
            <person name="Partida-Martinez L."/>
            <person name="Huntemann M."/>
            <person name="Clum A."/>
            <person name="Wang J."/>
            <person name="Palaniappan K."/>
            <person name="Ritter S."/>
            <person name="Chen I.-M."/>
            <person name="Stamatis D."/>
            <person name="Reddy T."/>
            <person name="O'Malley R."/>
            <person name="Daum C."/>
            <person name="Shapiro N."/>
            <person name="Ivanova N."/>
            <person name="Kyrpides N."/>
            <person name="Woyke T."/>
        </authorList>
    </citation>
    <scope>NUCLEOTIDE SEQUENCE [LARGE SCALE GENOMIC DNA]</scope>
    <source>
        <strain evidence="3 4">RAS26</strain>
    </source>
</reference>
<evidence type="ECO:0000313" key="3">
    <source>
        <dbReference type="EMBL" id="MBB2923738.1"/>
    </source>
</evidence>
<comment type="caution">
    <text evidence="3">The sequence shown here is derived from an EMBL/GenBank/DDBJ whole genome shotgun (WGS) entry which is preliminary data.</text>
</comment>
<keyword evidence="2" id="KW-1133">Transmembrane helix</keyword>
<evidence type="ECO:0000256" key="1">
    <source>
        <dbReference type="SAM" id="MobiDB-lite"/>
    </source>
</evidence>